<name>A0A417Z542_9MICO</name>
<dbReference type="Gene3D" id="3.90.79.10">
    <property type="entry name" value="Nucleoside Triphosphate Pyrophosphohydrolase"/>
    <property type="match status" value="1"/>
</dbReference>
<proteinExistence type="predicted"/>
<sequence length="166" mass="17923">MTPFAETYLGRLRALVGSQLILMPGAQVVLLDAGSHVLMQRRADSGQWEFPSGSAERGQSFADIAITELAEEAGVLVREDELEPFACLSDPKVTHLRYSNGDQVQAFALCFVVRVAQRPPAWGADGEAAEHTWWPLAGLPTSLDRTAGATAAHLRAYLRSGSFQVG</sequence>
<evidence type="ECO:0000259" key="3">
    <source>
        <dbReference type="PROSITE" id="PS51462"/>
    </source>
</evidence>
<dbReference type="PROSITE" id="PS51462">
    <property type="entry name" value="NUDIX"/>
    <property type="match status" value="1"/>
</dbReference>
<evidence type="ECO:0000313" key="5">
    <source>
        <dbReference type="Proteomes" id="UP000285376"/>
    </source>
</evidence>
<dbReference type="PANTHER" id="PTHR43046:SF2">
    <property type="entry name" value="8-OXO-DGTP DIPHOSPHATASE-RELATED"/>
    <property type="match status" value="1"/>
</dbReference>
<evidence type="ECO:0000256" key="2">
    <source>
        <dbReference type="ARBA" id="ARBA00022801"/>
    </source>
</evidence>
<feature type="domain" description="Nudix hydrolase" evidence="3">
    <location>
        <begin position="21"/>
        <end position="156"/>
    </location>
</feature>
<dbReference type="Pfam" id="PF00293">
    <property type="entry name" value="NUDIX"/>
    <property type="match status" value="1"/>
</dbReference>
<dbReference type="SUPFAM" id="SSF55811">
    <property type="entry name" value="Nudix"/>
    <property type="match status" value="1"/>
</dbReference>
<evidence type="ECO:0000256" key="1">
    <source>
        <dbReference type="ARBA" id="ARBA00001946"/>
    </source>
</evidence>
<reference evidence="4 5" key="1">
    <citation type="submission" date="2018-08" db="EMBL/GenBank/DDBJ databases">
        <title>Whole genome sequence analysis of Dermacoccus abyssi bacteria isolated from Deep Mariana trench Micromonospora spp reveals genes involved in the environmental adaptation and production of secondary metabolites.</title>
        <authorList>
            <person name="Abdel-Mageed W.M."/>
            <person name="Lehri B."/>
            <person name="Nouioui I."/>
            <person name="Goodfellow I."/>
            <person name="Jaspars M."/>
            <person name="Karlyshev A."/>
        </authorList>
    </citation>
    <scope>NUCLEOTIDE SEQUENCE [LARGE SCALE GENOMIC DNA]</scope>
    <source>
        <strain evidence="4 5">MT1.1</strain>
    </source>
</reference>
<keyword evidence="2" id="KW-0378">Hydrolase</keyword>
<protein>
    <submittedName>
        <fullName evidence="4">NUDIX domain-containing protein</fullName>
    </submittedName>
</protein>
<dbReference type="InterPro" id="IPR015797">
    <property type="entry name" value="NUDIX_hydrolase-like_dom_sf"/>
</dbReference>
<dbReference type="AlphaFoldDB" id="A0A417Z542"/>
<dbReference type="InterPro" id="IPR000086">
    <property type="entry name" value="NUDIX_hydrolase_dom"/>
</dbReference>
<organism evidence="4 5">
    <name type="scientific">Dermacoccus abyssi</name>
    <dbReference type="NCBI Taxonomy" id="322596"/>
    <lineage>
        <taxon>Bacteria</taxon>
        <taxon>Bacillati</taxon>
        <taxon>Actinomycetota</taxon>
        <taxon>Actinomycetes</taxon>
        <taxon>Micrococcales</taxon>
        <taxon>Dermacoccaceae</taxon>
        <taxon>Dermacoccus</taxon>
    </lineage>
</organism>
<gene>
    <name evidence="4" type="ORF">D1832_07745</name>
</gene>
<accession>A0A417Z542</accession>
<dbReference type="GO" id="GO:0016787">
    <property type="term" value="F:hydrolase activity"/>
    <property type="evidence" value="ECO:0007669"/>
    <property type="project" value="UniProtKB-KW"/>
</dbReference>
<comment type="caution">
    <text evidence="4">The sequence shown here is derived from an EMBL/GenBank/DDBJ whole genome shotgun (WGS) entry which is preliminary data.</text>
</comment>
<comment type="cofactor">
    <cofactor evidence="1">
        <name>Mg(2+)</name>
        <dbReference type="ChEBI" id="CHEBI:18420"/>
    </cofactor>
</comment>
<evidence type="ECO:0000313" key="4">
    <source>
        <dbReference type="EMBL" id="RHW45885.1"/>
    </source>
</evidence>
<dbReference type="PANTHER" id="PTHR43046">
    <property type="entry name" value="GDP-MANNOSE MANNOSYL HYDROLASE"/>
    <property type="match status" value="1"/>
</dbReference>
<dbReference type="Proteomes" id="UP000285376">
    <property type="component" value="Unassembled WGS sequence"/>
</dbReference>
<dbReference type="EMBL" id="QWLM01000007">
    <property type="protein sequence ID" value="RHW45885.1"/>
    <property type="molecule type" value="Genomic_DNA"/>
</dbReference>